<evidence type="ECO:0000313" key="5">
    <source>
        <dbReference type="WBParaSite" id="jg26709.2"/>
    </source>
</evidence>
<name>A0A915E803_9BILA</name>
<evidence type="ECO:0000259" key="3">
    <source>
        <dbReference type="PROSITE" id="PS50085"/>
    </source>
</evidence>
<evidence type="ECO:0000256" key="1">
    <source>
        <dbReference type="ARBA" id="ARBA00022468"/>
    </source>
</evidence>
<dbReference type="GO" id="GO:0005737">
    <property type="term" value="C:cytoplasm"/>
    <property type="evidence" value="ECO:0007669"/>
    <property type="project" value="TreeGrafter"/>
</dbReference>
<dbReference type="Proteomes" id="UP000887574">
    <property type="component" value="Unplaced"/>
</dbReference>
<dbReference type="PANTHER" id="PTHR10063">
    <property type="entry name" value="TUBERIN"/>
    <property type="match status" value="1"/>
</dbReference>
<dbReference type="InterPro" id="IPR000331">
    <property type="entry name" value="Rap/Ran_GAP_dom"/>
</dbReference>
<dbReference type="PANTHER" id="PTHR10063:SF11">
    <property type="entry name" value="RHO GTPASE-ACTIVATING PROTEIN CG5521-RELATED"/>
    <property type="match status" value="1"/>
</dbReference>
<evidence type="ECO:0000313" key="4">
    <source>
        <dbReference type="Proteomes" id="UP000887574"/>
    </source>
</evidence>
<organism evidence="4 5">
    <name type="scientific">Ditylenchus dipsaci</name>
    <dbReference type="NCBI Taxonomy" id="166011"/>
    <lineage>
        <taxon>Eukaryota</taxon>
        <taxon>Metazoa</taxon>
        <taxon>Ecdysozoa</taxon>
        <taxon>Nematoda</taxon>
        <taxon>Chromadorea</taxon>
        <taxon>Rhabditida</taxon>
        <taxon>Tylenchina</taxon>
        <taxon>Tylenchomorpha</taxon>
        <taxon>Sphaerularioidea</taxon>
        <taxon>Anguinidae</taxon>
        <taxon>Anguininae</taxon>
        <taxon>Ditylenchus</taxon>
    </lineage>
</organism>
<keyword evidence="4" id="KW-1185">Reference proteome</keyword>
<evidence type="ECO:0000256" key="2">
    <source>
        <dbReference type="SAM" id="MobiDB-lite"/>
    </source>
</evidence>
<dbReference type="Gene3D" id="3.40.50.11210">
    <property type="entry name" value="Rap/Ran-GAP"/>
    <property type="match status" value="1"/>
</dbReference>
<dbReference type="SUPFAM" id="SSF111347">
    <property type="entry name" value="Rap/Ran-GAP"/>
    <property type="match status" value="1"/>
</dbReference>
<dbReference type="GO" id="GO:0005096">
    <property type="term" value="F:GTPase activator activity"/>
    <property type="evidence" value="ECO:0007669"/>
    <property type="project" value="UniProtKB-KW"/>
</dbReference>
<accession>A0A915E803</accession>
<feature type="compositionally biased region" description="Basic residues" evidence="2">
    <location>
        <begin position="830"/>
        <end position="844"/>
    </location>
</feature>
<dbReference type="AlphaFoldDB" id="A0A915E803"/>
<keyword evidence="1" id="KW-0343">GTPase activation</keyword>
<protein>
    <submittedName>
        <fullName evidence="5">Rap-GAP domain-containing protein</fullName>
    </submittedName>
</protein>
<dbReference type="WBParaSite" id="jg26709.2">
    <property type="protein sequence ID" value="jg26709.2"/>
    <property type="gene ID" value="jg26709"/>
</dbReference>
<dbReference type="InterPro" id="IPR027107">
    <property type="entry name" value="Tuberin/Ral-act_asu"/>
</dbReference>
<dbReference type="GO" id="GO:0051056">
    <property type="term" value="P:regulation of small GTPase mediated signal transduction"/>
    <property type="evidence" value="ECO:0007669"/>
    <property type="project" value="InterPro"/>
</dbReference>
<dbReference type="GO" id="GO:0005634">
    <property type="term" value="C:nucleus"/>
    <property type="evidence" value="ECO:0007669"/>
    <property type="project" value="InterPro"/>
</dbReference>
<feature type="region of interest" description="Disordered" evidence="2">
    <location>
        <begin position="600"/>
        <end position="619"/>
    </location>
</feature>
<feature type="domain" description="Rap-GAP" evidence="3">
    <location>
        <begin position="947"/>
        <end position="1024"/>
    </location>
</feature>
<reference evidence="5" key="1">
    <citation type="submission" date="2022-11" db="UniProtKB">
        <authorList>
            <consortium name="WormBaseParasite"/>
        </authorList>
    </citation>
    <scope>IDENTIFICATION</scope>
</reference>
<dbReference type="InterPro" id="IPR035974">
    <property type="entry name" value="Rap/Ran-GAP_sf"/>
</dbReference>
<proteinExistence type="predicted"/>
<dbReference type="PROSITE" id="PS50085">
    <property type="entry name" value="RAPGAP"/>
    <property type="match status" value="1"/>
</dbReference>
<feature type="region of interest" description="Disordered" evidence="2">
    <location>
        <begin position="816"/>
        <end position="844"/>
    </location>
</feature>
<sequence>MVVFTGNPNYWIGGGLSPLAISIDRRGKILEPFEYKLGDLLTEWLEVVFKFEHHPLASEVILHNSCKRISQNSTSLVLSLLSCLEAILKYSHVPKSELFPLVTCVCLLISNSSHSSSSWKLMRLLLTSVNAYSPCPYGITEDRISALLSQHNNSILGGSHGVTALRRVIGKYGKSLQQPTWSCILQTLEKAKNMPKPIIENMQLDNKFCGSVEAFFNLLEQSSDFLPDESVLRLIDYKAECIDPCCGDWINKCLHLFRNIFISPTLLNVARKPVYLRSTYYKYNNSNFQYEMITLYCLMWLDQESFNCRKMKSETAFVDHGVDNDNLEIIACHIEIRARIFETLLRVHSHPLNQQLVKSMVLPNMSQKVLLINSRIIEKKDSNGIPYAKLPSEPCKLSYECLVNVLEFRSFVYSAGQHLVNQLSEALLDLNTRFENGQFVGLERSELSKYLCPVLGRLINYYQQARLCKILVDFTRLGCVQAIMACDLAVQVLPKKMTLYNRQLMENLTRIRPNAQRVFPVLSGEAFPQCSRCASTILKLPTLQSFIIASVHRVILRWFSKVQEDMRNAMSQYILQTFTAANEKPELSLMPSQSTKSGALVQTCSSHKGQDRSSKDLSGATEVNSTLAKDYKSSSASLNLGEEIVQVVQPFVISHSDVLANQLRLDDEINFMCSGQWDDLTPKSTSFSIGPSIHQRSHLALKCIISNGCLQNMFVDSTIGIKLDNGWKYGTDNEVLARRNLMILFCLAEGMLLLFLLSDLNIWPFASSQTRVVANAVASSSIDSDAANSDKSLPSHKDSLDGACIQVATTSKSKPFTPAVMRSDSSESSRRRHQSSTHVGPQHRKSYMQLLNGSTNNAFDSFTDKGSLNTEENSTTTPKSEWVQLIIRHVYGKDSWVMRPFENIPMDFGQSVNCSSFTDPSSLLGYLCGKDAFRIPPKENENVQRTLRLLDKVEPEELHAVGVLYLGEDQSSEAEILANQYGSERYVKFMRLLGEVASLADDPEDCKWANMENSRTNIKMPFPK</sequence>